<keyword evidence="2" id="KW-0963">Cytoplasm</keyword>
<dbReference type="CDD" id="cd10216">
    <property type="entry name" value="ASKHA_NBD_Arp1"/>
    <property type="match status" value="1"/>
</dbReference>
<proteinExistence type="inferred from homology"/>
<dbReference type="InterPro" id="IPR004000">
    <property type="entry name" value="Actin"/>
</dbReference>
<evidence type="ECO:0000256" key="2">
    <source>
        <dbReference type="ARBA" id="ARBA00022490"/>
    </source>
</evidence>
<dbReference type="InterPro" id="IPR020902">
    <property type="entry name" value="Actin/actin-like_CS"/>
</dbReference>
<dbReference type="InterPro" id="IPR043129">
    <property type="entry name" value="ATPase_NBD"/>
</dbReference>
<dbReference type="KEGG" id="hazt:108675343"/>
<keyword evidence="7" id="KW-1185">Reference proteome</keyword>
<dbReference type="RefSeq" id="XP_018018834.1">
    <property type="nucleotide sequence ID" value="XM_018163345.2"/>
</dbReference>
<dbReference type="PRINTS" id="PR00190">
    <property type="entry name" value="ACTIN"/>
</dbReference>
<dbReference type="GeneID" id="108675343"/>
<organism evidence="7 8">
    <name type="scientific">Hyalella azteca</name>
    <name type="common">Amphipod</name>
    <dbReference type="NCBI Taxonomy" id="294128"/>
    <lineage>
        <taxon>Eukaryota</taxon>
        <taxon>Metazoa</taxon>
        <taxon>Ecdysozoa</taxon>
        <taxon>Arthropoda</taxon>
        <taxon>Crustacea</taxon>
        <taxon>Multicrustacea</taxon>
        <taxon>Malacostraca</taxon>
        <taxon>Eumalacostraca</taxon>
        <taxon>Peracarida</taxon>
        <taxon>Amphipoda</taxon>
        <taxon>Senticaudata</taxon>
        <taxon>Talitrida</taxon>
        <taxon>Talitroidea</taxon>
        <taxon>Hyalellidae</taxon>
        <taxon>Hyalella</taxon>
    </lineage>
</organism>
<dbReference type="Gene3D" id="3.90.640.10">
    <property type="entry name" value="Actin, Chain A, domain 4"/>
    <property type="match status" value="1"/>
</dbReference>
<evidence type="ECO:0000256" key="1">
    <source>
        <dbReference type="ARBA" id="ARBA00004245"/>
    </source>
</evidence>
<dbReference type="PANTHER" id="PTHR11937">
    <property type="entry name" value="ACTIN"/>
    <property type="match status" value="1"/>
</dbReference>
<keyword evidence="3" id="KW-0547">Nucleotide-binding</keyword>
<dbReference type="FunFam" id="3.90.640.10:FF:000008">
    <property type="entry name" value="alpha-centractin isoform X1"/>
    <property type="match status" value="1"/>
</dbReference>
<dbReference type="FunFam" id="3.30.420.40:FF:000188">
    <property type="entry name" value="Actin like 6B"/>
    <property type="match status" value="2"/>
</dbReference>
<dbReference type="GO" id="GO:0005524">
    <property type="term" value="F:ATP binding"/>
    <property type="evidence" value="ECO:0007669"/>
    <property type="project" value="UniProtKB-KW"/>
</dbReference>
<reference evidence="8 9" key="1">
    <citation type="submission" date="2025-04" db="UniProtKB">
        <authorList>
            <consortium name="RefSeq"/>
        </authorList>
    </citation>
    <scope>IDENTIFICATION</scope>
    <source>
        <tissue evidence="8 9">Whole organism</tissue>
    </source>
</reference>
<gene>
    <name evidence="8 9" type="primary">LOC108675343</name>
</gene>
<evidence type="ECO:0000313" key="8">
    <source>
        <dbReference type="RefSeq" id="XP_018018834.1"/>
    </source>
</evidence>
<comment type="subcellular location">
    <subcellularLocation>
        <location evidence="1">Cytoplasm</location>
        <location evidence="1">Cytoskeleton</location>
    </subcellularLocation>
</comment>
<evidence type="ECO:0000256" key="4">
    <source>
        <dbReference type="ARBA" id="ARBA00022840"/>
    </source>
</evidence>
<dbReference type="Proteomes" id="UP000694843">
    <property type="component" value="Unplaced"/>
</dbReference>
<protein>
    <submittedName>
        <fullName evidence="8">Beta-centractin isoform X1</fullName>
    </submittedName>
    <submittedName>
        <fullName evidence="9">Beta-centractin isoform X2</fullName>
    </submittedName>
</protein>
<name>A0A8B7NYE5_HYAAZ</name>
<dbReference type="OrthoDB" id="5132116at2759"/>
<dbReference type="OMA" id="YTTWTGG"/>
<evidence type="ECO:0000256" key="5">
    <source>
        <dbReference type="ARBA" id="ARBA00023212"/>
    </source>
</evidence>
<evidence type="ECO:0000313" key="9">
    <source>
        <dbReference type="RefSeq" id="XP_018018835.1"/>
    </source>
</evidence>
<sequence>MEPYEVLVNQPVVIDNGSGVIKAGFAGDQVPKCHFPNYIGRPKHVRVMAGALEGDLFVGPKAEEHRGLLSIRYPMEHGIVTDWNDMEKIWQYIYSKDQLQTFSEEHPVLLTEAPLNPRRNREKAAEIFFETFNVPALFVSMQAVLSLYATGRTTGVVLDCGDGVTHAVPIYEGFALPHSIMRSDIAGRDVTRYLKLLLRKEGLCLNTTAEFEVVRCMKERACYLAACAQREETADNERLSYTLPDGSSVQIGPARFRAPEVLFRPDLVGSECEGAHEVLVMAVHKSDLDLRRLLFQNLVISGGSSLFRGFGDRLLTEVKRAAPKEVKIRISAPAERLYSTWIGGSILASLDTFKRMWLSKREYEEDGARALHRKTF</sequence>
<keyword evidence="4" id="KW-0067">ATP-binding</keyword>
<dbReference type="PROSITE" id="PS01132">
    <property type="entry name" value="ACTINS_ACT_LIKE"/>
    <property type="match status" value="1"/>
</dbReference>
<evidence type="ECO:0000256" key="6">
    <source>
        <dbReference type="ARBA" id="ARBA00038483"/>
    </source>
</evidence>
<dbReference type="AlphaFoldDB" id="A0A8B7NYE5"/>
<evidence type="ECO:0000313" key="7">
    <source>
        <dbReference type="Proteomes" id="UP000694843"/>
    </source>
</evidence>
<dbReference type="SMART" id="SM00268">
    <property type="entry name" value="ACTIN"/>
    <property type="match status" value="1"/>
</dbReference>
<evidence type="ECO:0000256" key="3">
    <source>
        <dbReference type="ARBA" id="ARBA00022741"/>
    </source>
</evidence>
<comment type="similarity">
    <text evidence="6">Belongs to the actin family. ARP1 subfamily.</text>
</comment>
<dbReference type="GO" id="GO:0005856">
    <property type="term" value="C:cytoskeleton"/>
    <property type="evidence" value="ECO:0007669"/>
    <property type="project" value="UniProtKB-SubCell"/>
</dbReference>
<dbReference type="RefSeq" id="XP_018018835.1">
    <property type="nucleotide sequence ID" value="XM_018163346.2"/>
</dbReference>
<accession>A0A8B7NYE5</accession>
<keyword evidence="5" id="KW-0206">Cytoskeleton</keyword>
<dbReference type="Gene3D" id="3.30.420.40">
    <property type="match status" value="2"/>
</dbReference>
<dbReference type="Pfam" id="PF00022">
    <property type="entry name" value="Actin"/>
    <property type="match status" value="1"/>
</dbReference>
<dbReference type="CTD" id="41566"/>
<dbReference type="SUPFAM" id="SSF53067">
    <property type="entry name" value="Actin-like ATPase domain"/>
    <property type="match status" value="2"/>
</dbReference>